<feature type="compositionally biased region" description="Acidic residues" evidence="1">
    <location>
        <begin position="2267"/>
        <end position="2304"/>
    </location>
</feature>
<feature type="compositionally biased region" description="Polar residues" evidence="1">
    <location>
        <begin position="834"/>
        <end position="847"/>
    </location>
</feature>
<reference evidence="4 5" key="1">
    <citation type="submission" date="2019-07" db="EMBL/GenBank/DDBJ databases">
        <authorList>
            <person name="Jastrzebski P J."/>
            <person name="Paukszto L."/>
            <person name="Jastrzebski P J."/>
        </authorList>
    </citation>
    <scope>NUCLEOTIDE SEQUENCE [LARGE SCALE GENOMIC DNA]</scope>
    <source>
        <strain evidence="4 5">WMS-il1</strain>
    </source>
</reference>
<dbReference type="Pfam" id="PF06025">
    <property type="entry name" value="DUF913"/>
    <property type="match status" value="1"/>
</dbReference>
<feature type="region of interest" description="Disordered" evidence="1">
    <location>
        <begin position="2210"/>
        <end position="2319"/>
    </location>
</feature>
<feature type="region of interest" description="Disordered" evidence="1">
    <location>
        <begin position="748"/>
        <end position="770"/>
    </location>
</feature>
<feature type="compositionally biased region" description="Low complexity" evidence="1">
    <location>
        <begin position="2158"/>
        <end position="2175"/>
    </location>
</feature>
<feature type="domain" description="DUF913" evidence="3">
    <location>
        <begin position="453"/>
        <end position="938"/>
    </location>
</feature>
<dbReference type="EMBL" id="CABIJS010000577">
    <property type="protein sequence ID" value="VUZ53855.1"/>
    <property type="molecule type" value="Genomic_DNA"/>
</dbReference>
<evidence type="ECO:0000313" key="4">
    <source>
        <dbReference type="EMBL" id="VUZ53855.1"/>
    </source>
</evidence>
<feature type="compositionally biased region" description="Low complexity" evidence="1">
    <location>
        <begin position="848"/>
        <end position="861"/>
    </location>
</feature>
<feature type="domain" description="DUF908" evidence="2">
    <location>
        <begin position="91"/>
        <end position="204"/>
    </location>
</feature>
<protein>
    <recommendedName>
        <fullName evidence="6">HECT-type E3 ubiquitin transferase</fullName>
    </recommendedName>
</protein>
<feature type="compositionally biased region" description="Low complexity" evidence="1">
    <location>
        <begin position="1178"/>
        <end position="1195"/>
    </location>
</feature>
<dbReference type="InterPro" id="IPR010309">
    <property type="entry name" value="E3_Ub_ligase_DUF908"/>
</dbReference>
<keyword evidence="5" id="KW-1185">Reference proteome</keyword>
<evidence type="ECO:0000259" key="3">
    <source>
        <dbReference type="Pfam" id="PF06025"/>
    </source>
</evidence>
<evidence type="ECO:0000259" key="2">
    <source>
        <dbReference type="Pfam" id="PF06012"/>
    </source>
</evidence>
<accession>A0A564Z2Y1</accession>
<dbReference type="Pfam" id="PF06012">
    <property type="entry name" value="DUF908"/>
    <property type="match status" value="1"/>
</dbReference>
<proteinExistence type="predicted"/>
<feature type="region of interest" description="Disordered" evidence="1">
    <location>
        <begin position="818"/>
        <end position="876"/>
    </location>
</feature>
<feature type="region of interest" description="Disordered" evidence="1">
    <location>
        <begin position="2528"/>
        <end position="2571"/>
    </location>
</feature>
<name>A0A564Z2Y1_HYMDI</name>
<feature type="compositionally biased region" description="Gly residues" evidence="1">
    <location>
        <begin position="756"/>
        <end position="766"/>
    </location>
</feature>
<feature type="non-terminal residue" evidence="4">
    <location>
        <position position="2611"/>
    </location>
</feature>
<organism evidence="4 5">
    <name type="scientific">Hymenolepis diminuta</name>
    <name type="common">Rat tapeworm</name>
    <dbReference type="NCBI Taxonomy" id="6216"/>
    <lineage>
        <taxon>Eukaryota</taxon>
        <taxon>Metazoa</taxon>
        <taxon>Spiralia</taxon>
        <taxon>Lophotrochozoa</taxon>
        <taxon>Platyhelminthes</taxon>
        <taxon>Cestoda</taxon>
        <taxon>Eucestoda</taxon>
        <taxon>Cyclophyllidea</taxon>
        <taxon>Hymenolepididae</taxon>
        <taxon>Hymenolepis</taxon>
    </lineage>
</organism>
<gene>
    <name evidence="4" type="ORF">WMSIL1_LOCUS12056</name>
</gene>
<evidence type="ECO:0008006" key="6">
    <source>
        <dbReference type="Google" id="ProtNLM"/>
    </source>
</evidence>
<feature type="compositionally biased region" description="Polar residues" evidence="1">
    <location>
        <begin position="2212"/>
        <end position="2223"/>
    </location>
</feature>
<dbReference type="InterPro" id="IPR010314">
    <property type="entry name" value="E3_Ub_ligase_DUF913"/>
</dbReference>
<evidence type="ECO:0000256" key="1">
    <source>
        <dbReference type="SAM" id="MobiDB-lite"/>
    </source>
</evidence>
<evidence type="ECO:0000313" key="5">
    <source>
        <dbReference type="Proteomes" id="UP000321570"/>
    </source>
</evidence>
<feature type="region of interest" description="Disordered" evidence="1">
    <location>
        <begin position="1178"/>
        <end position="1223"/>
    </location>
</feature>
<dbReference type="SUPFAM" id="SSF48371">
    <property type="entry name" value="ARM repeat"/>
    <property type="match status" value="1"/>
</dbReference>
<dbReference type="InterPro" id="IPR016024">
    <property type="entry name" value="ARM-type_fold"/>
</dbReference>
<dbReference type="Proteomes" id="UP000321570">
    <property type="component" value="Unassembled WGS sequence"/>
</dbReference>
<feature type="compositionally biased region" description="Acidic residues" evidence="1">
    <location>
        <begin position="2245"/>
        <end position="2254"/>
    </location>
</feature>
<feature type="compositionally biased region" description="Polar residues" evidence="1">
    <location>
        <begin position="867"/>
        <end position="876"/>
    </location>
</feature>
<sequence>MKIDRKKLANKCGYDQTECQLLAKRLASLPDDEFLKELQKIKVWNYGKCELGLWADVLDRLDAILEDATTKIGLWTLKVDSIGNENLVQNIVIVLEFTSHLIEHSIYRCLYGSWNHILSLFSTSSMDILLAVLGLTYNFSKRSNYFARLDEFNRTQIHERLSSIAESWGGVEKGFDLASCCQEDHIPPDAGVVNFEYTTDVSSDSLIPENRVISEQFLNSLRSPSEIMEQMLKAHKIPQCKQMTLFSRLRTAVYYSDHEKRMKCIKARLQAISTLCYAFSYDERIVYPGLLDELVDVVQLPDGEVMSLKACALRTMTAIFNIQRANMNLNSILESTEMANFHGALPTRIRKWIKGLVDGTCDASGGSINQQYTIALLSFLYHLATFEQNSTIGGTNSRTLSSNGIIDSMMELIGWHVPRNDYLSYVTRAVRVTDQIISGISNTSPLRQILVMCLIQRLDYETDLVIYPPPESAMIGNESVSLDTLPPLGILNTQRSGLMKSILNLLKRISSEQNWNDAITAVMISEQLPNVLFKIYTDKAFLAAPHLVLFAIEIITTFIYAFPSNISALQEKGVTTNILNALLARPLPAFREFLIQLPVILRSLTLNAPGKDAVLSSGILERYVNTLVSKEYLAVMRSRRARDPPTYSQGNLNGLGSNQNTPTGALAVQMAQNFQELIRSHREFRIVVFNAILRGFRKIREMGEEPAKLIPTTAETSGSGGDGSRIYMTASTGGASAGLVTGRRRRRIRNHHHGDGSAGDNGGDGGSMDIDVEVMHVGGEDDEEMEEDLEDVLEQTGRVNLSSYVDPDVEDVAEDMLLSGSDGNASDVDHHQGEQQTPPSRTDTPPVSASSSTNLPSTSAPQPQPDPTNQSSTDPSIENQSYILDYILNLSKFMERLHGLGPDWDTSSRNLRVENHQLHSREGIETLFDILSMPGLPYEFPSAYSCAVFAQSILVLLNHMSPADVFRALLERLWIAIVQSTTACEELKKKSSGGSSDYLSSMLLNTENPNSLEMDFLHSLSTLSSILCVVVYLNVHMKSSARNAFIEIWSEKEYLRDLGHLYQEVSWEAAVILSMIREGTHRRGEVAGGSEMVITHADEAGDQPTPGDLRSVFPRCVEGLSFFKIITPPLSANANAGPVTNAHRVLCVAACFINSVAELCSTLTSLCTSAIVSDHNSSSAAAATTSSRRTTANATPAIASENRPSGVHFSPRPDTTEADTTIPTSNPKLAIIARVALFIAEAFVWRPPPPPQPTPSKTRSSLAISRLQNALQYSAFHLTHVFFDQASSVHTPNNVILRAFALVGGMQYIFESFSEFLELAKQKDNYDEETFSKVLEGMLADIDRLTDLTSLNTDSTNSRYPFDMPKYSKYLFTLLLEPLCLICEGDIMKKLTFRSVESLLNIFKNFAPFVYASNFVEAGPSDDPIAEMGFSRADFECFFDSESTNALLEGIRAVRPSKNLISIIPRHEVMKNVNYLKQHLFEACFTIAKQFNSDETIQMVAEVIVSTNVESSSIEQLVEIVSKEFMALNSQTTSSGSSKDGEVALHLLAFFFARCRFACVRTFSKNGVPDLLYKLLVTVDSGAADHYSPRLYALCALLIDQYERALTSLRLRKRIVNLYASQHSWAWFDESANLWHEHDATEVKSADEAFHDGVFRGTINGRRTQTVEFVPMVQMGDNHVSRPILLLPKLPTSEEQPPSSSQHLQLTAYEEKILYDDEEHGQELYQLSLSQRKALCSAIVNSFERGKLDVSCSDNFLRLLLRFAATSFEDAETLIKSNALKALFDYSPPDNWKTQYKSLLGHLLRQLFYNRKALKAKMSEIVGQIFQGSSTLMQWCCKDLFFSLAAVAPLMARNEELALEVFKEHATLTIPEENLKEGTLPRSYLLEKDPKVDDLPEVPEKLNERQKTIVSFLADRITARPMTEEPQGSTAKPSDKVIFEKELCLNYLMDLATTSRSVAEGLCKMKTFITHLFTDGLRGANSSSTINLLVTIIFSSSSATQAAMITDFKSTLRTIFNSPSYLQATDSEESMCNNQHIIGLMQFLKAALNLPHPIQITVVRHFFKRQIAGDLAKLLAVVNCKVSNGTEALNMITKVLEIFTQIESQILRRGGALDNTEPQVSVVSTVADAMMHTAAETSQPLASALVPTIVEAVDSVHPAPTTTTSSQRQPSTTTQHHVTEEGDTWAEAEDASEMGDTTVEDSTAILILDESGVQTLGGNTESGRGNHDGDNTDGDDDVDNYHDADEGDDEELTSEESHSQGSVDDDHGGEEEEEEEQSNQGDEEDGDRDDDAFTDGNDDDDDDDFHGNQGTAVVADGGPPHVNLINNLMSHVFDVASTDGGTTHIQNRQNDRSFVLQFTTVSGGDDILPGERLIDFVTEGSSRYSFMSHGNSFFVGEANSTTGGDAARSIHNIYRSSNLALPSRTPLIFLPGSGTNLRSVTGGVSDASNTAGNIHLRQLRYNVAAASRRDTSGGASSTYLTLLPNSSRGALARLGALVNTPILVRTNFGASGQTSGYLSLGQPNYMQPLPPFSPLLNDTPRQNRRRQNAQGGSSSSTNTRRRGSTQEMSDLDGDNQAFAMLMDLEDISAHAINEASRNAVNGLSGTAAGTV</sequence>
<feature type="region of interest" description="Disordered" evidence="1">
    <location>
        <begin position="2158"/>
        <end position="2181"/>
    </location>
</feature>